<name>A0ABQ9XU91_9EUKA</name>
<sequence>MYDCSFCSRPTLDLLPIQHLLVARQRGRGSCLDSEPAPDSLTINSRLFDDLIRSVDISLFARTFFCHSLNRSIDTSGPGGVN</sequence>
<keyword evidence="2" id="KW-1185">Reference proteome</keyword>
<dbReference type="EMBL" id="JARBJD010000071">
    <property type="protein sequence ID" value="KAK2955036.1"/>
    <property type="molecule type" value="Genomic_DNA"/>
</dbReference>
<dbReference type="Proteomes" id="UP001281761">
    <property type="component" value="Unassembled WGS sequence"/>
</dbReference>
<protein>
    <submittedName>
        <fullName evidence="1">Uncharacterized protein</fullName>
    </submittedName>
</protein>
<comment type="caution">
    <text evidence="1">The sequence shown here is derived from an EMBL/GenBank/DDBJ whole genome shotgun (WGS) entry which is preliminary data.</text>
</comment>
<gene>
    <name evidence="1" type="ORF">BLNAU_9967</name>
</gene>
<proteinExistence type="predicted"/>
<organism evidence="1 2">
    <name type="scientific">Blattamonas nauphoetae</name>
    <dbReference type="NCBI Taxonomy" id="2049346"/>
    <lineage>
        <taxon>Eukaryota</taxon>
        <taxon>Metamonada</taxon>
        <taxon>Preaxostyla</taxon>
        <taxon>Oxymonadida</taxon>
        <taxon>Blattamonas</taxon>
    </lineage>
</organism>
<accession>A0ABQ9XU91</accession>
<reference evidence="1 2" key="1">
    <citation type="journal article" date="2022" name="bioRxiv">
        <title>Genomics of Preaxostyla Flagellates Illuminates Evolutionary Transitions and the Path Towards Mitochondrial Loss.</title>
        <authorList>
            <person name="Novak L.V.F."/>
            <person name="Treitli S.C."/>
            <person name="Pyrih J."/>
            <person name="Halakuc P."/>
            <person name="Pipaliya S.V."/>
            <person name="Vacek V."/>
            <person name="Brzon O."/>
            <person name="Soukal P."/>
            <person name="Eme L."/>
            <person name="Dacks J.B."/>
            <person name="Karnkowska A."/>
            <person name="Elias M."/>
            <person name="Hampl V."/>
        </authorList>
    </citation>
    <scope>NUCLEOTIDE SEQUENCE [LARGE SCALE GENOMIC DNA]</scope>
    <source>
        <strain evidence="1">NAU3</strain>
        <tissue evidence="1">Gut</tissue>
    </source>
</reference>
<evidence type="ECO:0000313" key="2">
    <source>
        <dbReference type="Proteomes" id="UP001281761"/>
    </source>
</evidence>
<evidence type="ECO:0000313" key="1">
    <source>
        <dbReference type="EMBL" id="KAK2955036.1"/>
    </source>
</evidence>